<dbReference type="InterPro" id="IPR002491">
    <property type="entry name" value="ABC_transptr_periplasmic_BD"/>
</dbReference>
<dbReference type="InterPro" id="IPR051313">
    <property type="entry name" value="Bact_iron-sidero_bind"/>
</dbReference>
<feature type="domain" description="Fe/B12 periplasmic-binding" evidence="7">
    <location>
        <begin position="47"/>
        <end position="299"/>
    </location>
</feature>
<evidence type="ECO:0000256" key="5">
    <source>
        <dbReference type="SAM" id="Coils"/>
    </source>
</evidence>
<keyword evidence="3" id="KW-0813">Transport</keyword>
<evidence type="ECO:0000256" key="3">
    <source>
        <dbReference type="ARBA" id="ARBA00022448"/>
    </source>
</evidence>
<dbReference type="OrthoDB" id="2241086at2"/>
<evidence type="ECO:0000259" key="7">
    <source>
        <dbReference type="PROSITE" id="PS50983"/>
    </source>
</evidence>
<organism evidence="8 9">
    <name type="scientific">Staphylococcus xylosus</name>
    <dbReference type="NCBI Taxonomy" id="1288"/>
    <lineage>
        <taxon>Bacteria</taxon>
        <taxon>Bacillati</taxon>
        <taxon>Bacillota</taxon>
        <taxon>Bacilli</taxon>
        <taxon>Bacillales</taxon>
        <taxon>Staphylococcaceae</taxon>
        <taxon>Staphylococcus</taxon>
    </lineage>
</organism>
<dbReference type="Pfam" id="PF01497">
    <property type="entry name" value="Peripla_BP_2"/>
    <property type="match status" value="1"/>
</dbReference>
<dbReference type="GO" id="GO:0030288">
    <property type="term" value="C:outer membrane-bounded periplasmic space"/>
    <property type="evidence" value="ECO:0007669"/>
    <property type="project" value="TreeGrafter"/>
</dbReference>
<evidence type="ECO:0000256" key="4">
    <source>
        <dbReference type="ARBA" id="ARBA00022729"/>
    </source>
</evidence>
<dbReference type="PROSITE" id="PS50983">
    <property type="entry name" value="FE_B12_PBP"/>
    <property type="match status" value="1"/>
</dbReference>
<feature type="chain" id="PRO_5019025331" evidence="6">
    <location>
        <begin position="27"/>
        <end position="300"/>
    </location>
</feature>
<dbReference type="PROSITE" id="PS51257">
    <property type="entry name" value="PROKAR_LIPOPROTEIN"/>
    <property type="match status" value="1"/>
</dbReference>
<dbReference type="GO" id="GO:1901678">
    <property type="term" value="P:iron coordination entity transport"/>
    <property type="evidence" value="ECO:0007669"/>
    <property type="project" value="UniProtKB-ARBA"/>
</dbReference>
<dbReference type="PANTHER" id="PTHR30532">
    <property type="entry name" value="IRON III DICITRATE-BINDING PERIPLASMIC PROTEIN"/>
    <property type="match status" value="1"/>
</dbReference>
<protein>
    <submittedName>
        <fullName evidence="8">Iron-siderophore ABC transporter substrate-binding protein</fullName>
    </submittedName>
</protein>
<dbReference type="RefSeq" id="WP_119604032.1">
    <property type="nucleotide sequence ID" value="NZ_CABIWF010000005.1"/>
</dbReference>
<comment type="caution">
    <text evidence="8">The sequence shown here is derived from an EMBL/GenBank/DDBJ whole genome shotgun (WGS) entry which is preliminary data.</text>
</comment>
<accession>A0A418IMG6</accession>
<sequence length="300" mass="34112">MKRTIVLFIALLLVLTGCGQSKSSYSKETKTFETKSGDKIKIPKNPKRIVVLTSNGGNFKDLGVTPVGIDADFPKSKYVNEKGSKRISSEDVESVAKLKPDLILTYDVNTKIKKYKKIAPTIPIKYTDYSYKEMHLAIGKILGKEQKAKDQIKDLENQLRQDGQAIEQKIGKNKTFTVMEIQPKQLSIFGENFGRGTPIIYQEYKFPFPKGAKDGLAKNGFKKVPYEKYNKYAADYVLIPTDSGKVETNDFTKSELWKNQKAYKNRHVYYYSKDNATYSNPSSLEKLSNHFKNILTKKPT</sequence>
<keyword evidence="9" id="KW-1185">Reference proteome</keyword>
<dbReference type="Gene3D" id="3.40.50.1980">
    <property type="entry name" value="Nitrogenase molybdenum iron protein domain"/>
    <property type="match status" value="2"/>
</dbReference>
<comment type="similarity">
    <text evidence="2">Belongs to the bacterial solute-binding protein 8 family.</text>
</comment>
<dbReference type="Proteomes" id="UP000285567">
    <property type="component" value="Unassembled WGS sequence"/>
</dbReference>
<reference evidence="8 9" key="1">
    <citation type="journal article" date="2016" name="Front. Microbiol.">
        <title>Comprehensive Phylogenetic Analysis of Bovine Non-aureus Staphylococci Species Based on Whole-Genome Sequencing.</title>
        <authorList>
            <person name="Naushad S."/>
            <person name="Barkema H.W."/>
            <person name="Luby C."/>
            <person name="Condas L.A."/>
            <person name="Nobrega D.B."/>
            <person name="Carson D.A."/>
            <person name="De Buck J."/>
        </authorList>
    </citation>
    <scope>NUCLEOTIDE SEQUENCE [LARGE SCALE GENOMIC DNA]</scope>
    <source>
        <strain evidence="8 9">SNUC 102</strain>
    </source>
</reference>
<dbReference type="EMBL" id="QXUL01000045">
    <property type="protein sequence ID" value="RIN10048.1"/>
    <property type="molecule type" value="Genomic_DNA"/>
</dbReference>
<gene>
    <name evidence="8" type="ORF">BU097_09335</name>
</gene>
<evidence type="ECO:0000256" key="1">
    <source>
        <dbReference type="ARBA" id="ARBA00004196"/>
    </source>
</evidence>
<keyword evidence="4 6" id="KW-0732">Signal</keyword>
<evidence type="ECO:0000256" key="2">
    <source>
        <dbReference type="ARBA" id="ARBA00008814"/>
    </source>
</evidence>
<proteinExistence type="inferred from homology"/>
<feature type="signal peptide" evidence="6">
    <location>
        <begin position="1"/>
        <end position="26"/>
    </location>
</feature>
<dbReference type="SUPFAM" id="SSF53807">
    <property type="entry name" value="Helical backbone' metal receptor"/>
    <property type="match status" value="1"/>
</dbReference>
<feature type="coiled-coil region" evidence="5">
    <location>
        <begin position="138"/>
        <end position="165"/>
    </location>
</feature>
<evidence type="ECO:0000313" key="9">
    <source>
        <dbReference type="Proteomes" id="UP000285567"/>
    </source>
</evidence>
<dbReference type="AlphaFoldDB" id="A0A418IMG6"/>
<keyword evidence="5" id="KW-0175">Coiled coil</keyword>
<name>A0A418IMG6_STAXY</name>
<evidence type="ECO:0000256" key="6">
    <source>
        <dbReference type="SAM" id="SignalP"/>
    </source>
</evidence>
<evidence type="ECO:0000313" key="8">
    <source>
        <dbReference type="EMBL" id="RIN10048.1"/>
    </source>
</evidence>
<dbReference type="PANTHER" id="PTHR30532:SF26">
    <property type="entry name" value="IRON(3+)-HYDROXAMATE-BINDING PROTEIN FHUD"/>
    <property type="match status" value="1"/>
</dbReference>
<comment type="subcellular location">
    <subcellularLocation>
        <location evidence="1">Cell envelope</location>
    </subcellularLocation>
</comment>